<dbReference type="GO" id="GO:0016491">
    <property type="term" value="F:oxidoreductase activity"/>
    <property type="evidence" value="ECO:0007669"/>
    <property type="project" value="UniProtKB-KW"/>
</dbReference>
<dbReference type="PRINTS" id="PR00081">
    <property type="entry name" value="GDHRDH"/>
</dbReference>
<dbReference type="Proteomes" id="UP000516957">
    <property type="component" value="Unassembled WGS sequence"/>
</dbReference>
<evidence type="ECO:0000256" key="1">
    <source>
        <dbReference type="ARBA" id="ARBA00006484"/>
    </source>
</evidence>
<dbReference type="PROSITE" id="PS00061">
    <property type="entry name" value="ADH_SHORT"/>
    <property type="match status" value="1"/>
</dbReference>
<dbReference type="PANTHER" id="PTHR24321:SF8">
    <property type="entry name" value="ESTRADIOL 17-BETA-DEHYDROGENASE 8-RELATED"/>
    <property type="match status" value="1"/>
</dbReference>
<dbReference type="InterPro" id="IPR002347">
    <property type="entry name" value="SDR_fam"/>
</dbReference>
<accession>A0A7Y9JR34</accession>
<dbReference type="SUPFAM" id="SSF51735">
    <property type="entry name" value="NAD(P)-binding Rossmann-fold domains"/>
    <property type="match status" value="1"/>
</dbReference>
<dbReference type="PRINTS" id="PR00080">
    <property type="entry name" value="SDRFAMILY"/>
</dbReference>
<sequence length="273" mass="28774">MTVQAEPLGRRFVGRVVLVTGASGGQGACEARLFAAEGATVMIADVQVELGQALADELVEVGLKAEFVELDVTDEDRWIEVVAQIEAEHGRLDVLVNNAGVGDGRGIVDQGLRGWDRLLGINLWGPVVGMRTCAPLMAKSGGGSIINISSVAGMTGYDHAAYTASKWGLRGVTKTAALEYADDNIRVNSVHPGTIVTPMIAVVPDEVVQNYVRINPNRRTGVPEEIAWTVLHLGSDESTFTTGAEITVDGGFIGGALNRALELAVLAAKVEKS</sequence>
<dbReference type="RefSeq" id="WP_218876259.1">
    <property type="nucleotide sequence ID" value="NZ_CP059163.1"/>
</dbReference>
<dbReference type="Gene3D" id="3.40.50.720">
    <property type="entry name" value="NAD(P)-binding Rossmann-like Domain"/>
    <property type="match status" value="1"/>
</dbReference>
<dbReference type="AlphaFoldDB" id="A0A7Y9JR34"/>
<gene>
    <name evidence="3" type="ORF">BKA08_001426</name>
</gene>
<proteinExistence type="inferred from homology"/>
<reference evidence="3 4" key="1">
    <citation type="submission" date="2020-07" db="EMBL/GenBank/DDBJ databases">
        <title>Sequencing the genomes of 1000 actinobacteria strains.</title>
        <authorList>
            <person name="Klenk H.-P."/>
        </authorList>
    </citation>
    <scope>NUCLEOTIDE SEQUENCE [LARGE SCALE GENOMIC DNA]</scope>
    <source>
        <strain evidence="3 4">DSM 18965</strain>
    </source>
</reference>
<keyword evidence="2" id="KW-0560">Oxidoreductase</keyword>
<dbReference type="PANTHER" id="PTHR24321">
    <property type="entry name" value="DEHYDROGENASES, SHORT CHAIN"/>
    <property type="match status" value="1"/>
</dbReference>
<comment type="similarity">
    <text evidence="1">Belongs to the short-chain dehydrogenases/reductases (SDR) family.</text>
</comment>
<name>A0A7Y9JR34_9ACTN</name>
<dbReference type="FunFam" id="3.40.50.720:FF:000084">
    <property type="entry name" value="Short-chain dehydrogenase reductase"/>
    <property type="match status" value="1"/>
</dbReference>
<protein>
    <submittedName>
        <fullName evidence="3">NAD(P)-dependent dehydrogenase (Short-subunit alcohol dehydrogenase family)</fullName>
    </submittedName>
</protein>
<organism evidence="3 4">
    <name type="scientific">Nocardioides marinisabuli</name>
    <dbReference type="NCBI Taxonomy" id="419476"/>
    <lineage>
        <taxon>Bacteria</taxon>
        <taxon>Bacillati</taxon>
        <taxon>Actinomycetota</taxon>
        <taxon>Actinomycetes</taxon>
        <taxon>Propionibacteriales</taxon>
        <taxon>Nocardioidaceae</taxon>
        <taxon>Nocardioides</taxon>
    </lineage>
</organism>
<comment type="caution">
    <text evidence="3">The sequence shown here is derived from an EMBL/GenBank/DDBJ whole genome shotgun (WGS) entry which is preliminary data.</text>
</comment>
<dbReference type="EMBL" id="JACCBE010000001">
    <property type="protein sequence ID" value="NYD57188.1"/>
    <property type="molecule type" value="Genomic_DNA"/>
</dbReference>
<keyword evidence="4" id="KW-1185">Reference proteome</keyword>
<evidence type="ECO:0000313" key="4">
    <source>
        <dbReference type="Proteomes" id="UP000516957"/>
    </source>
</evidence>
<evidence type="ECO:0000256" key="2">
    <source>
        <dbReference type="ARBA" id="ARBA00023002"/>
    </source>
</evidence>
<dbReference type="InterPro" id="IPR020904">
    <property type="entry name" value="Sc_DH/Rdtase_CS"/>
</dbReference>
<dbReference type="InterPro" id="IPR036291">
    <property type="entry name" value="NAD(P)-bd_dom_sf"/>
</dbReference>
<evidence type="ECO:0000313" key="3">
    <source>
        <dbReference type="EMBL" id="NYD57188.1"/>
    </source>
</evidence>
<dbReference type="Pfam" id="PF13561">
    <property type="entry name" value="adh_short_C2"/>
    <property type="match status" value="1"/>
</dbReference>